<feature type="domain" description="Carrier" evidence="6">
    <location>
        <begin position="1911"/>
        <end position="1987"/>
    </location>
</feature>
<dbReference type="EMBL" id="JAKWBI020000056">
    <property type="protein sequence ID" value="KAJ2904358.1"/>
    <property type="molecule type" value="Genomic_DNA"/>
</dbReference>
<feature type="compositionally biased region" description="Low complexity" evidence="5">
    <location>
        <begin position="2548"/>
        <end position="2558"/>
    </location>
</feature>
<feature type="region of interest" description="Disordered" evidence="5">
    <location>
        <begin position="110"/>
        <end position="154"/>
    </location>
</feature>
<dbReference type="Proteomes" id="UP001201980">
    <property type="component" value="Unassembled WGS sequence"/>
</dbReference>
<protein>
    <submittedName>
        <fullName evidence="7">Nonribosomal peptide synthase atnA</fullName>
    </submittedName>
</protein>
<dbReference type="Gene3D" id="3.40.50.12780">
    <property type="entry name" value="N-terminal domain of ligase-like"/>
    <property type="match status" value="1"/>
</dbReference>
<feature type="region of interest" description="Disordered" evidence="5">
    <location>
        <begin position="2863"/>
        <end position="2946"/>
    </location>
</feature>
<dbReference type="InterPro" id="IPR001242">
    <property type="entry name" value="Condensation_dom"/>
</dbReference>
<dbReference type="Pfam" id="PF00501">
    <property type="entry name" value="AMP-binding"/>
    <property type="match status" value="1"/>
</dbReference>
<name>A0AAD5WW77_9PEZI</name>
<feature type="region of interest" description="Disordered" evidence="5">
    <location>
        <begin position="1675"/>
        <end position="1721"/>
    </location>
</feature>
<comment type="similarity">
    <text evidence="4">Belongs to the NRP synthetase family.</text>
</comment>
<dbReference type="Pfam" id="PF00668">
    <property type="entry name" value="Condensation"/>
    <property type="match status" value="2"/>
</dbReference>
<keyword evidence="2" id="KW-0597">Phosphoprotein</keyword>
<dbReference type="Gene3D" id="3.30.559.30">
    <property type="entry name" value="Nonribosomal peptide synthetase, condensation domain"/>
    <property type="match status" value="3"/>
</dbReference>
<dbReference type="SUPFAM" id="SSF47336">
    <property type="entry name" value="ACP-like"/>
    <property type="match status" value="3"/>
</dbReference>
<feature type="compositionally biased region" description="Low complexity" evidence="5">
    <location>
        <begin position="111"/>
        <end position="134"/>
    </location>
</feature>
<feature type="compositionally biased region" description="Polar residues" evidence="5">
    <location>
        <begin position="2996"/>
        <end position="3009"/>
    </location>
</feature>
<feature type="region of interest" description="Disordered" evidence="5">
    <location>
        <begin position="2963"/>
        <end position="3013"/>
    </location>
</feature>
<evidence type="ECO:0000256" key="4">
    <source>
        <dbReference type="ARBA" id="ARBA00029454"/>
    </source>
</evidence>
<dbReference type="SUPFAM" id="SSF52777">
    <property type="entry name" value="CoA-dependent acyltransferases"/>
    <property type="match status" value="6"/>
</dbReference>
<organism evidence="7 8">
    <name type="scientific">Zalerion maritima</name>
    <dbReference type="NCBI Taxonomy" id="339359"/>
    <lineage>
        <taxon>Eukaryota</taxon>
        <taxon>Fungi</taxon>
        <taxon>Dikarya</taxon>
        <taxon>Ascomycota</taxon>
        <taxon>Pezizomycotina</taxon>
        <taxon>Sordariomycetes</taxon>
        <taxon>Lulworthiomycetidae</taxon>
        <taxon>Lulworthiales</taxon>
        <taxon>Lulworthiaceae</taxon>
        <taxon>Zalerion</taxon>
    </lineage>
</organism>
<gene>
    <name evidence="7" type="ORF">MKZ38_008274</name>
</gene>
<keyword evidence="3" id="KW-0436">Ligase</keyword>
<feature type="compositionally biased region" description="Polar residues" evidence="5">
    <location>
        <begin position="2866"/>
        <end position="2883"/>
    </location>
</feature>
<evidence type="ECO:0000256" key="2">
    <source>
        <dbReference type="ARBA" id="ARBA00022553"/>
    </source>
</evidence>
<dbReference type="Gene3D" id="1.10.1200.10">
    <property type="entry name" value="ACP-like"/>
    <property type="match status" value="3"/>
</dbReference>
<sequence>MISSNSSSPVPRRVSFPNHVVKNRRKNSAASVPPLSSLQDRLLDAVSEVLDIDRHDIPLDDSFTDLGGDQRAARNLRRSCLLQGIDIKTRDVLRCHTLAELQTCIRPATDSIYSSSPESSSLSQLQSSSIGDDSTLPGDTFAGGKTALRRTRSKKQQVYEMESEILSHGAVENAAIIRPRAGYFDGETVAFLTLNAFPAEGEHGREVSMLAEEHMGFAGAQVGLIRQWIEDSGHYDIHPRAWIALEYMPVVQATGKLDRRRLQTWLQNLNEEMYEQVMMADEQEAVVQPANEREHRIQCRISVALKIPEAKIGMNFSFRQLGGDSITASQVAADCRADCILLKQEDILRSNTISEMALLAHSREDSAPSWNEDGLESFSLSPMQQLYFQTTVGGSAELRSRMDGTYRFNQSFLLKINVPTKLDEVKATVEAVVGHHSMLRSRFNHGQGGWSQKILLDVADSYRFGHHTISENSELEAILERSQTIIDIQSGPVFAAEHFYTDDGQQMLYLIAHHLVVDLWSWRVIIKDLDELLHQGTLYSKRSMPFQSWIAIQEEEMETLGSGILLPFQVAPGDHAYWGLEHADNTYQDAAEVGFRLDSEITSILQTTCNTVFGTETVEIYLAALMLSFSQTFHDRPVPVIWNQEPGRESSNPSADIGETVGWFTTLCPVAAAVEGTGQDVLGVLRRTKDMRRSIPDRGRGYFTAQMCDRTLGRFAMPWPFEIMFTYAGSTSQLEPGAEGVLEHQSLPWKTLAPGTSDIGPAVGRIALFEISVMVDKGSAKVKFVYNKQAHFQHRIKTWIQNYQHLLLETIGRLRYHNPELTLCDIHLQASYNELQRINSDTVASLNLKNVKDIEDVLEVTAVQQDLLVRQQACSDSGLVSAVYELEQTLTSDLDVSRICAAWQAIVGRVPALRTVFADSATDRALLDAVVLKRITADMLFVDCREHSDPVAVLERLPRLKNTPGEPRHRLSVCRMAGKAVLKLDISAAICDATSVKLLFSELHRLYISTEIIPPHALVSTDPTIFSQSQYLSALSIARCRPGLLSPFRSMLMNAPACIFPSLAYHHNSNVQLVSLYLPSPTPEQVQNFATFSSFSPETVLRLAWALTLRSFTGQDKVTFGYRASGRSLDVHGIDKAFGSFDTVLPCVADLSGYKALSAASRSIHDYEVQNDTGCILSMSEILHSSRSTDYPSHQWGDHGRLFNTILLFDNEDGAKRRPAPATIHAPNGVKLTAVMSRETFDTDLVLKVRFVGGKTHLDISHRIMTVQQAAQVAGSFAAAINAIIGGLIETVGGVDLFTDADMATIVSWESGTHHNRPALMHDLIVEKCRKQSRRVAVTGWDGEFTYQQLDELSGRVAGGLVALGAKPGTPIPIIFGKSVWAVVGVLGILRSGASFVPFDADEPVSVSRMVRTLGVTIITCSQEFRDKIDPPQGVRVMVVDEATASGLPPADFTKPRVTPSDPAFILASLASPREARGLVYSHAASTAAFLSQGPALGLNSSSRVMQLCAFGVDIAIAEILTTLLAGGTVCVPSSRERTADFSGAVERMGVSFSYLTPVLARRVVHSSLESLKTVCFRTRSLDEETLKPWVDAGIKVFLAYGTPDVCPLGISVLEVDCPRKLRLVGRPSVGRFWIVAKDDPRRLVPVGAIGDLVVDTPTLSTRFTLNKDDRSLHQRNHSRALTSLDMGRGQAPVPTEGSLNRSATTSTMDSKDSNTSGVCPGSAELQKGDIKIRYFRTGHSARFVEGGKVELLDTGDSAIINGQKVVLGDIEAGMRKCFGRGVDVAVQAFAFVTARNQAPSGAQSASETNESLVAFIELGAQFEGSEDLSQVTAKTRSRLAIAKKLVSAALVSSQVPEIFIPIKKIPVTPSLKVNRRKLQRMIMDMSKAQLLALSRPSEWPETGAANLKPLPMTANEEHVRQLWGRVLSLPARKMGTQDTFMRLGGDEFLAADLVITARREGLDIPLVDLLSHRSLGEVARACTLKGTNIASTHPVETEKSETSDKEHSPLSSPSLLPTPDFVSSVLAPAVGADSPLEVKDCALATTSQIWALEDAMLSDHSNIDWLSLNFSGPVSTKSLEEACSLLATIHPILRTGFVVDSRNVWQVVLRSWTPEFKVAHAGWRVSNVVEKLLRRDREQREHEPVDFARPITKFVLVDAGKTAVLLVRLSKAQYDSASLDILLSDLKSLYIGTSNPPKRPGFCQYMRGVQTSELALDSRGYWSNLLDGASMTQVVAHDSPILPTSTTVLRQRIPVGSLAALGLGFDTVVKSAWAMVLGTLAASGDVVFGDQVEGRIGPAGQWSSVVGPCSNAVPVRVRFGDDKMSALDLMHALHAQRESTIPHEGSGWMNILENSTKWPYWTSFGSIVSVNTSSSMSFGDTVDFDLDVGSNTKGRMRLLPGSEWLHADLVVRASLQKAFASVQVFYADTRIPYELASKALSNLCSTIARLTSGPIMTPMVPSRHELESLGPEVPLVPTLVNNRIKAKSPAPSPAPHTPELSKSTPPTGVAALASLATSVVSAAVAANVVSSTRSLPPQPGNLTHFPSISSMASQSTSQGNAPPRQQVKSAMTPGLFAAQRLPPETAIALQSLIMSAWTAILDPRRFGVPEEHMHTAAFYDLWGSLLPAAAMARYLTTELPKMEIPLDCSSQSTTTHTRKSGEWRGMGHTPRIMKVQNGVIEITMDEIVAHPSVLSQLDLLADKIGVNVEGEKKVKQKGSLVIRGMRRLGIGSHLTVNTDIGGSSSINTAVRGSPGGEIMSPISGFPTLLTVPEKNVTISAPPSGIYSQLSGSNSGGAAQILSPSVGTIMTASNNNCVSPLTPSTLEVSPLSPDQEPTSSKAIQLARADMPTSVFASRKAVAPVPSIQTQHQYRQSQIQTRSKTPPARMDSPTMPTFPKLKPLPSVTESDAGPAGRTSASTPVSPASGSGYGVPPQTHRRAYSQPRQTLQLAVPNSPPFLPMDIISPLSPLPMEDPDSMESLTTGSSADSDAEVAPSTQHYRVGSSNASIPMAIAPKTPNRALSQQQQEVHLVSP</sequence>
<dbReference type="PANTHER" id="PTHR45398">
    <property type="match status" value="1"/>
</dbReference>
<dbReference type="PANTHER" id="PTHR45398:SF1">
    <property type="entry name" value="ENZYME, PUTATIVE (JCVI)-RELATED"/>
    <property type="match status" value="1"/>
</dbReference>
<comment type="caution">
    <text evidence="7">The sequence shown here is derived from an EMBL/GenBank/DDBJ whole genome shotgun (WGS) entry which is preliminary data.</text>
</comment>
<keyword evidence="1" id="KW-0596">Phosphopantetheine</keyword>
<feature type="compositionally biased region" description="Basic and acidic residues" evidence="5">
    <location>
        <begin position="1996"/>
        <end position="2009"/>
    </location>
</feature>
<dbReference type="Pfam" id="PF00550">
    <property type="entry name" value="PP-binding"/>
    <property type="match status" value="2"/>
</dbReference>
<accession>A0AAD5WW77</accession>
<proteinExistence type="inferred from homology"/>
<feature type="compositionally biased region" description="Polar residues" evidence="5">
    <location>
        <begin position="2980"/>
        <end position="2989"/>
    </location>
</feature>
<dbReference type="FunFam" id="3.30.559.10:FF:000016">
    <property type="entry name" value="Nonribosomal peptide synthase Pes1"/>
    <property type="match status" value="1"/>
</dbReference>
<dbReference type="FunFam" id="3.30.559.30:FF:000002">
    <property type="entry name" value="Nonribosomal peptide synthase Pes1"/>
    <property type="match status" value="1"/>
</dbReference>
<dbReference type="SUPFAM" id="SSF56801">
    <property type="entry name" value="Acetyl-CoA synthetase-like"/>
    <property type="match status" value="2"/>
</dbReference>
<dbReference type="Gene3D" id="3.30.559.10">
    <property type="entry name" value="Chloramphenicol acetyltransferase-like domain"/>
    <property type="match status" value="3"/>
</dbReference>
<evidence type="ECO:0000256" key="5">
    <source>
        <dbReference type="SAM" id="MobiDB-lite"/>
    </source>
</evidence>
<dbReference type="InterPro" id="IPR042099">
    <property type="entry name" value="ANL_N_sf"/>
</dbReference>
<keyword evidence="8" id="KW-1185">Reference proteome</keyword>
<feature type="region of interest" description="Disordered" evidence="5">
    <location>
        <begin position="1991"/>
        <end position="2017"/>
    </location>
</feature>
<feature type="compositionally biased region" description="Polar residues" evidence="5">
    <location>
        <begin position="1698"/>
        <end position="1718"/>
    </location>
</feature>
<reference evidence="7" key="1">
    <citation type="submission" date="2022-07" db="EMBL/GenBank/DDBJ databases">
        <title>Draft genome sequence of Zalerion maritima ATCC 34329, a (micro)plastics degrading marine fungus.</title>
        <authorList>
            <person name="Paco A."/>
            <person name="Goncalves M.F.M."/>
            <person name="Rocha-Santos T.A.P."/>
            <person name="Alves A."/>
        </authorList>
    </citation>
    <scope>NUCLEOTIDE SEQUENCE</scope>
    <source>
        <strain evidence="7">ATCC 34329</strain>
    </source>
</reference>
<feature type="region of interest" description="Disordered" evidence="5">
    <location>
        <begin position="2533"/>
        <end position="2567"/>
    </location>
</feature>
<dbReference type="PROSITE" id="PS50075">
    <property type="entry name" value="CARRIER"/>
    <property type="match status" value="3"/>
</dbReference>
<feature type="domain" description="Carrier" evidence="6">
    <location>
        <begin position="288"/>
        <end position="364"/>
    </location>
</feature>
<evidence type="ECO:0000313" key="7">
    <source>
        <dbReference type="EMBL" id="KAJ2904358.1"/>
    </source>
</evidence>
<dbReference type="GO" id="GO:0016874">
    <property type="term" value="F:ligase activity"/>
    <property type="evidence" value="ECO:0007669"/>
    <property type="project" value="UniProtKB-KW"/>
</dbReference>
<evidence type="ECO:0000259" key="6">
    <source>
        <dbReference type="PROSITE" id="PS50075"/>
    </source>
</evidence>
<dbReference type="InterPro" id="IPR023213">
    <property type="entry name" value="CAT-like_dom_sf"/>
</dbReference>
<feature type="region of interest" description="Disordered" evidence="5">
    <location>
        <begin position="2486"/>
        <end position="2507"/>
    </location>
</feature>
<dbReference type="InterPro" id="IPR009081">
    <property type="entry name" value="PP-bd_ACP"/>
</dbReference>
<evidence type="ECO:0000256" key="3">
    <source>
        <dbReference type="ARBA" id="ARBA00022598"/>
    </source>
</evidence>
<feature type="compositionally biased region" description="Polar residues" evidence="5">
    <location>
        <begin position="2917"/>
        <end position="2927"/>
    </location>
</feature>
<dbReference type="InterPro" id="IPR000873">
    <property type="entry name" value="AMP-dep_synth/lig_dom"/>
</dbReference>
<dbReference type="InterPro" id="IPR045851">
    <property type="entry name" value="AMP-bd_C_sf"/>
</dbReference>
<evidence type="ECO:0000313" key="8">
    <source>
        <dbReference type="Proteomes" id="UP001201980"/>
    </source>
</evidence>
<feature type="domain" description="Carrier" evidence="6">
    <location>
        <begin position="33"/>
        <end position="109"/>
    </location>
</feature>
<evidence type="ECO:0000256" key="1">
    <source>
        <dbReference type="ARBA" id="ARBA00022450"/>
    </source>
</evidence>
<dbReference type="Gene3D" id="3.30.300.30">
    <property type="match status" value="2"/>
</dbReference>
<dbReference type="InterPro" id="IPR036736">
    <property type="entry name" value="ACP-like_sf"/>
</dbReference>